<dbReference type="InterPro" id="IPR006102">
    <property type="entry name" value="Ig-like_GH2"/>
</dbReference>
<evidence type="ECO:0000256" key="1">
    <source>
        <dbReference type="ARBA" id="ARBA00001412"/>
    </source>
</evidence>
<proteinExistence type="inferred from homology"/>
<dbReference type="Proteomes" id="UP001162741">
    <property type="component" value="Chromosome"/>
</dbReference>
<sequence>MNKRITGLLFALLLGGIVNAQQQLSLAGQWRFRIDRNDEGITQRWYTQSFTDPVKLPGAMQSQGYGDNPSVRTKWVGERGTERFLEQDKYAPYRTDANFKFPFWLTPVKYYVGAAWYQRSIDIPAAWKGQHIALSLERCHWGTTVFVDDQPMGADSSLATPHVYDLSALAPGKHKLSIRVDNRYLTEVGINAHSASDQTQGTWNGIVGDIKLEASPTAFIKNIQVYPDLAAKQVKVTVKLGRAAMAGDKLGLAVKPVGTGASLPAMNNDLRAGDSVVTLTYAMGNHFKTWDEFSPALYELSATWQTARSKDVSRTRFGMRSVGTSKDKITINGEPVFLRGTLECAIFPLTGYPPTDTAAWGRIYRIMQAHGLNHLRFHSWCPPEAAFAAADKYGVYLSVEVDAWASVGDGHSIDGYLYNEAQRIIDAYGNHPSFCMLIHGNEPAGEKKDAYLAAQVEYWRKLDNRRLYTAGSGWPALKGNDYHVTPDPRIQAWGEGVKSVINAKIPNTQFDFTAKVNGINQYLGKEIPMVAHEIGQWCVYPDFSETKKYTGLLQARNFDIFREFLKKENLQSQEREFLMASGKLQVLCYKADIEAGMRTGYAGYQLLDLHDFPGQGTALVGVLDPFWNSKPYCTPAEYHRFASATVPLALMPKFTWMNNEKFSANVQVSHFGKSGVPNANLTWRITDLQKKVLASGTLQADLKRSNNNPAGQISFDLAGIKQAAKLNLEITVKGLGVNDWDFWVYPSTLNPTPSSDIIIAKELTPDVIAKLEGGAKVLLMLNGKITKAGGAAIQAGMSTVFWNTEWTTYQAPHTLGILCNPSSPMLRQFPTEYHSNWQWWDILHTAQTMHLKGLPANLRPSVQLIDTWFESRKLGLVFEGKIGKGKLLVTSIDLESNLDQRPAAKQLYYSITEYMKGAAFNPAVALDAASVKALYQ</sequence>
<dbReference type="PANTHER" id="PTHR46323">
    <property type="entry name" value="BETA-GALACTOSIDASE"/>
    <property type="match status" value="1"/>
</dbReference>
<dbReference type="InterPro" id="IPR008979">
    <property type="entry name" value="Galactose-bd-like_sf"/>
</dbReference>
<dbReference type="Pfam" id="PF00703">
    <property type="entry name" value="Glyco_hydro_2"/>
    <property type="match status" value="1"/>
</dbReference>
<keyword evidence="6" id="KW-0732">Signal</keyword>
<dbReference type="EMBL" id="CP107006">
    <property type="protein sequence ID" value="UYQ94847.1"/>
    <property type="molecule type" value="Genomic_DNA"/>
</dbReference>
<organism evidence="8 9">
    <name type="scientific">Chitinophaga horti</name>
    <dbReference type="NCBI Taxonomy" id="2920382"/>
    <lineage>
        <taxon>Bacteria</taxon>
        <taxon>Pseudomonadati</taxon>
        <taxon>Bacteroidota</taxon>
        <taxon>Chitinophagia</taxon>
        <taxon>Chitinophagales</taxon>
        <taxon>Chitinophagaceae</taxon>
        <taxon>Chitinophaga</taxon>
    </lineage>
</organism>
<evidence type="ECO:0000259" key="7">
    <source>
        <dbReference type="Pfam" id="PF00703"/>
    </source>
</evidence>
<dbReference type="Gene3D" id="3.20.20.80">
    <property type="entry name" value="Glycosidases"/>
    <property type="match status" value="1"/>
</dbReference>
<keyword evidence="5" id="KW-0326">Glycosidase</keyword>
<dbReference type="SUPFAM" id="SSF49785">
    <property type="entry name" value="Galactose-binding domain-like"/>
    <property type="match status" value="1"/>
</dbReference>
<comment type="catalytic activity">
    <reaction evidence="1">
        <text>Hydrolysis of terminal non-reducing beta-D-galactose residues in beta-D-galactosides.</text>
        <dbReference type="EC" id="3.2.1.23"/>
    </reaction>
</comment>
<comment type="similarity">
    <text evidence="2">Belongs to the glycosyl hydrolase 2 family.</text>
</comment>
<feature type="chain" id="PRO_5045071712" description="beta-galactosidase" evidence="6">
    <location>
        <begin position="21"/>
        <end position="936"/>
    </location>
</feature>
<evidence type="ECO:0000256" key="5">
    <source>
        <dbReference type="ARBA" id="ARBA00023295"/>
    </source>
</evidence>
<keyword evidence="4" id="KW-0378">Hydrolase</keyword>
<dbReference type="SUPFAM" id="SSF51445">
    <property type="entry name" value="(Trans)glycosidases"/>
    <property type="match status" value="1"/>
</dbReference>
<gene>
    <name evidence="8" type="ORF">MKQ68_07045</name>
</gene>
<evidence type="ECO:0000256" key="3">
    <source>
        <dbReference type="ARBA" id="ARBA00012756"/>
    </source>
</evidence>
<dbReference type="EC" id="3.2.1.23" evidence="3"/>
<feature type="signal peptide" evidence="6">
    <location>
        <begin position="1"/>
        <end position="20"/>
    </location>
</feature>
<dbReference type="InterPro" id="IPR017853">
    <property type="entry name" value="GH"/>
</dbReference>
<dbReference type="RefSeq" id="WP_264282674.1">
    <property type="nucleotide sequence ID" value="NZ_CP107006.1"/>
</dbReference>
<evidence type="ECO:0000313" key="9">
    <source>
        <dbReference type="Proteomes" id="UP001162741"/>
    </source>
</evidence>
<evidence type="ECO:0000313" key="8">
    <source>
        <dbReference type="EMBL" id="UYQ94847.1"/>
    </source>
</evidence>
<dbReference type="PANTHER" id="PTHR46323:SF2">
    <property type="entry name" value="BETA-GALACTOSIDASE"/>
    <property type="match status" value="1"/>
</dbReference>
<evidence type="ECO:0000256" key="4">
    <source>
        <dbReference type="ARBA" id="ARBA00022801"/>
    </source>
</evidence>
<accession>A0ABY6J952</accession>
<reference evidence="8" key="1">
    <citation type="submission" date="2022-10" db="EMBL/GenBank/DDBJ databases">
        <title>Chitinophaga sp. nov., isolated from soil.</title>
        <authorList>
            <person name="Jeon C.O."/>
        </authorList>
    </citation>
    <scope>NUCLEOTIDE SEQUENCE</scope>
    <source>
        <strain evidence="8">R8</strain>
    </source>
</reference>
<evidence type="ECO:0000256" key="6">
    <source>
        <dbReference type="SAM" id="SignalP"/>
    </source>
</evidence>
<feature type="domain" description="Glycoside hydrolase family 2 immunoglobulin-like beta-sandwich" evidence="7">
    <location>
        <begin position="219"/>
        <end position="320"/>
    </location>
</feature>
<protein>
    <recommendedName>
        <fullName evidence="3">beta-galactosidase</fullName>
        <ecNumber evidence="3">3.2.1.23</ecNumber>
    </recommendedName>
</protein>
<keyword evidence="9" id="KW-1185">Reference proteome</keyword>
<evidence type="ECO:0000256" key="2">
    <source>
        <dbReference type="ARBA" id="ARBA00007401"/>
    </source>
</evidence>
<dbReference type="InterPro" id="IPR050347">
    <property type="entry name" value="Bact_Beta-galactosidase"/>
</dbReference>
<name>A0ABY6J952_9BACT</name>
<dbReference type="Gene3D" id="2.60.120.260">
    <property type="entry name" value="Galactose-binding domain-like"/>
    <property type="match status" value="1"/>
</dbReference>